<dbReference type="Pfam" id="PF13325">
    <property type="entry name" value="MCRS_N"/>
    <property type="match status" value="2"/>
</dbReference>
<dbReference type="GO" id="GO:0071339">
    <property type="term" value="C:MLL1 complex"/>
    <property type="evidence" value="ECO:0007669"/>
    <property type="project" value="InterPro"/>
</dbReference>
<feature type="compositionally biased region" description="Low complexity" evidence="1">
    <location>
        <begin position="82"/>
        <end position="94"/>
    </location>
</feature>
<dbReference type="PANTHER" id="PTHR13233">
    <property type="entry name" value="MICROSPHERULE PROTEIN 1"/>
    <property type="match status" value="1"/>
</dbReference>
<dbReference type="eggNOG" id="KOG2293">
    <property type="taxonomic scope" value="Eukaryota"/>
</dbReference>
<feature type="compositionally biased region" description="Low complexity" evidence="1">
    <location>
        <begin position="1"/>
        <end position="51"/>
    </location>
</feature>
<dbReference type="InterPro" id="IPR000253">
    <property type="entry name" value="FHA_dom"/>
</dbReference>
<evidence type="ECO:0000259" key="2">
    <source>
        <dbReference type="PROSITE" id="PS50006"/>
    </source>
</evidence>
<feature type="region of interest" description="Disordered" evidence="1">
    <location>
        <begin position="212"/>
        <end position="249"/>
    </location>
</feature>
<dbReference type="InParanoid" id="A0A0D2WVU2"/>
<dbReference type="RefSeq" id="XP_004344379.1">
    <property type="nucleotide sequence ID" value="XM_004344329.2"/>
</dbReference>
<dbReference type="GO" id="GO:0045944">
    <property type="term" value="P:positive regulation of transcription by RNA polymerase II"/>
    <property type="evidence" value="ECO:0007669"/>
    <property type="project" value="TreeGrafter"/>
</dbReference>
<feature type="compositionally biased region" description="Polar residues" evidence="1">
    <location>
        <begin position="67"/>
        <end position="81"/>
    </location>
</feature>
<dbReference type="PROSITE" id="PS50006">
    <property type="entry name" value="FHA_DOMAIN"/>
    <property type="match status" value="1"/>
</dbReference>
<name>A0A0D2WVU2_CAPO3</name>
<organism evidence="3 4">
    <name type="scientific">Capsaspora owczarzaki (strain ATCC 30864)</name>
    <dbReference type="NCBI Taxonomy" id="595528"/>
    <lineage>
        <taxon>Eukaryota</taxon>
        <taxon>Filasterea</taxon>
        <taxon>Capsaspora</taxon>
    </lineage>
</organism>
<dbReference type="GO" id="GO:0002151">
    <property type="term" value="F:G-quadruplex RNA binding"/>
    <property type="evidence" value="ECO:0007669"/>
    <property type="project" value="InterPro"/>
</dbReference>
<dbReference type="InterPro" id="IPR008984">
    <property type="entry name" value="SMAD_FHA_dom_sf"/>
</dbReference>
<dbReference type="GO" id="GO:0031011">
    <property type="term" value="C:Ino80 complex"/>
    <property type="evidence" value="ECO:0007669"/>
    <property type="project" value="InterPro"/>
</dbReference>
<dbReference type="AlphaFoldDB" id="A0A0D2WVU2"/>
<dbReference type="PhylomeDB" id="A0A0D2WVU2"/>
<dbReference type="STRING" id="595528.A0A0D2WVU2"/>
<dbReference type="GO" id="GO:0044545">
    <property type="term" value="C:NSL complex"/>
    <property type="evidence" value="ECO:0007669"/>
    <property type="project" value="TreeGrafter"/>
</dbReference>
<dbReference type="SMART" id="SM00240">
    <property type="entry name" value="FHA"/>
    <property type="match status" value="1"/>
</dbReference>
<dbReference type="Pfam" id="PF00498">
    <property type="entry name" value="FHA"/>
    <property type="match status" value="1"/>
</dbReference>
<evidence type="ECO:0000313" key="4">
    <source>
        <dbReference type="Proteomes" id="UP000008743"/>
    </source>
</evidence>
<keyword evidence="4" id="KW-1185">Reference proteome</keyword>
<feature type="region of interest" description="Disordered" evidence="1">
    <location>
        <begin position="1"/>
        <end position="122"/>
    </location>
</feature>
<reference evidence="4" key="1">
    <citation type="submission" date="2011-02" db="EMBL/GenBank/DDBJ databases">
        <title>The Genome Sequence of Capsaspora owczarzaki ATCC 30864.</title>
        <authorList>
            <person name="Russ C."/>
            <person name="Cuomo C."/>
            <person name="Burger G."/>
            <person name="Gray M.W."/>
            <person name="Holland P.W.H."/>
            <person name="King N."/>
            <person name="Lang F.B.F."/>
            <person name="Roger A.J."/>
            <person name="Ruiz-Trillo I."/>
            <person name="Young S.K."/>
            <person name="Zeng Q."/>
            <person name="Gargeya S."/>
            <person name="Alvarado L."/>
            <person name="Berlin A."/>
            <person name="Chapman S.B."/>
            <person name="Chen Z."/>
            <person name="Freedman E."/>
            <person name="Gellesch M."/>
            <person name="Goldberg J."/>
            <person name="Griggs A."/>
            <person name="Gujja S."/>
            <person name="Heilman E."/>
            <person name="Heiman D."/>
            <person name="Howarth C."/>
            <person name="Mehta T."/>
            <person name="Neiman D."/>
            <person name="Pearson M."/>
            <person name="Roberts A."/>
            <person name="Saif S."/>
            <person name="Shea T."/>
            <person name="Shenoy N."/>
            <person name="Sisk P."/>
            <person name="Stolte C."/>
            <person name="Sykes S."/>
            <person name="White J."/>
            <person name="Yandava C."/>
            <person name="Haas B."/>
            <person name="Nusbaum C."/>
            <person name="Birren B."/>
        </authorList>
    </citation>
    <scope>NUCLEOTIDE SEQUENCE</scope>
    <source>
        <strain evidence="4">ATCC 30864</strain>
    </source>
</reference>
<dbReference type="Gene3D" id="2.60.200.20">
    <property type="match status" value="1"/>
</dbReference>
<dbReference type="OrthoDB" id="10262769at2759"/>
<sequence>MADAQPPASSTTSSAALASAPSQMSHQPLDASSLSSSLAGRSSTSSHSSSSARKRLPSISAADHAILQQQQELSASGTPLGSRSTPTSARASSRSIKRPKFDDEVVDTAVLPKSRPFSSSDMSAVAAAGGGGLVAAPAAAAAAAVAGTLAGGLARPLPSATAAALSSLYSSSVSAPSATSAAAPSSSSSSSSSSSLTASLASSLAASYAHMHHSAPAARPAPKKAPASIPRRPTVATGASSSSAGAGSADPFLSNGNTMAATSLQARLKPQAITALLGAKPSLYGARWTPLDDALLVAGVQHTASLERVFLAAPFSHHHTLAEVTQRWQALLYDREVSAELVAGIATVVPTLATDLVLQKVPWSAAEELVLLQAVADWRVQRAASSALPSASASPPPTAPLSVQQQPLTSSATPLSSSSAAASPATAFSPAPFAAESAATPSADPSDSTFMSTAALSPAVGPSSLTLGTDANASATATDATVTPTQNSGQLDPLLSACAPQHFADILEQNRAKFHLCRTAKSLFQHYQTLVRFGASALFDAYISGQDVASAAVNPESSVTIEQTVKERIEQVDQVNELLQKELDMFDHTQKRQLRRLELELSAGLGFTMFARSQSTALAAAVNGSGDDQAAALNALQRERDAHVRSLPDALFDGKTLAMLVGGQHRHPMTSRQIVIGRDTPLSPVDVDLMREGASSKVSRRQAIIKLKPTGNFRLFNVGRRSIFINGTAVPPNSKRHLPHNALIEFGDLAMLFVVNMPLINMLRGG</sequence>
<dbReference type="Proteomes" id="UP000008743">
    <property type="component" value="Unassembled WGS sequence"/>
</dbReference>
<evidence type="ECO:0000313" key="3">
    <source>
        <dbReference type="EMBL" id="KJE96428.1"/>
    </source>
</evidence>
<dbReference type="PANTHER" id="PTHR13233:SF0">
    <property type="entry name" value="MICROSPHERULE PROTEIN 1"/>
    <property type="match status" value="1"/>
</dbReference>
<proteinExistence type="predicted"/>
<dbReference type="SUPFAM" id="SSF49879">
    <property type="entry name" value="SMAD/FHA domain"/>
    <property type="match status" value="1"/>
</dbReference>
<accession>A0A0D2WVU2</accession>
<dbReference type="InterPro" id="IPR037912">
    <property type="entry name" value="MCRS1"/>
</dbReference>
<evidence type="ECO:0000256" key="1">
    <source>
        <dbReference type="SAM" id="MobiDB-lite"/>
    </source>
</evidence>
<dbReference type="InterPro" id="IPR025999">
    <property type="entry name" value="MCRS_N"/>
</dbReference>
<feature type="compositionally biased region" description="Low complexity" evidence="1">
    <location>
        <begin position="407"/>
        <end position="423"/>
    </location>
</feature>
<feature type="domain" description="FHA" evidence="2">
    <location>
        <begin position="674"/>
        <end position="730"/>
    </location>
</feature>
<protein>
    <recommendedName>
        <fullName evidence="2">FHA domain-containing protein</fullName>
    </recommendedName>
</protein>
<gene>
    <name evidence="3" type="ORF">CAOG_006758</name>
</gene>
<dbReference type="CDD" id="cd22687">
    <property type="entry name" value="FHA_MCRS1"/>
    <property type="match status" value="1"/>
</dbReference>
<feature type="region of interest" description="Disordered" evidence="1">
    <location>
        <begin position="388"/>
        <end position="423"/>
    </location>
</feature>
<dbReference type="EMBL" id="KE346371">
    <property type="protein sequence ID" value="KJE96428.1"/>
    <property type="molecule type" value="Genomic_DNA"/>
</dbReference>